<organism evidence="2 3">
    <name type="scientific">Saprolegnia diclina (strain VS20)</name>
    <dbReference type="NCBI Taxonomy" id="1156394"/>
    <lineage>
        <taxon>Eukaryota</taxon>
        <taxon>Sar</taxon>
        <taxon>Stramenopiles</taxon>
        <taxon>Oomycota</taxon>
        <taxon>Saprolegniomycetes</taxon>
        <taxon>Saprolegniales</taxon>
        <taxon>Saprolegniaceae</taxon>
        <taxon>Saprolegnia</taxon>
    </lineage>
</organism>
<feature type="transmembrane region" description="Helical" evidence="1">
    <location>
        <begin position="46"/>
        <end position="64"/>
    </location>
</feature>
<sequence length="204" mass="22920">MMMLRELSETKTALRAQAYLHTNAHVILGCISLSGITLMLARMEPWKLYLLACLGLVFLPVFLHQGAMGLHQVRAQSTVASEVLPEHHEPTKKETATPDLHVTVAKQPEVHMPVIVAPRLLSPSVSLKEDPIMMTLPPLVLDTTFSRKGLHIMSKDVLHEREQLFARAMTSLRSLSPRNKPVVHHVDLIKYAEEIDDQNEDAFL</sequence>
<protein>
    <submittedName>
        <fullName evidence="2">Uncharacterized protein</fullName>
    </submittedName>
</protein>
<dbReference type="OMA" id="GLHIMSK"/>
<keyword evidence="3" id="KW-1185">Reference proteome</keyword>
<evidence type="ECO:0000313" key="2">
    <source>
        <dbReference type="EMBL" id="EQC33383.1"/>
    </source>
</evidence>
<proteinExistence type="predicted"/>
<dbReference type="Proteomes" id="UP000030762">
    <property type="component" value="Unassembled WGS sequence"/>
</dbReference>
<gene>
    <name evidence="2" type="ORF">SDRG_08900</name>
</gene>
<evidence type="ECO:0000313" key="3">
    <source>
        <dbReference type="Proteomes" id="UP000030762"/>
    </source>
</evidence>
<keyword evidence="1" id="KW-1133">Transmembrane helix</keyword>
<name>T0RLY7_SAPDV</name>
<dbReference type="eggNOG" id="ENOG502S08A">
    <property type="taxonomic scope" value="Eukaryota"/>
</dbReference>
<dbReference type="VEuPathDB" id="FungiDB:SDRG_08900"/>
<accession>T0RLY7</accession>
<dbReference type="EMBL" id="JH767159">
    <property type="protein sequence ID" value="EQC33383.1"/>
    <property type="molecule type" value="Genomic_DNA"/>
</dbReference>
<reference evidence="2 3" key="1">
    <citation type="submission" date="2012-04" db="EMBL/GenBank/DDBJ databases">
        <title>The Genome Sequence of Saprolegnia declina VS20.</title>
        <authorList>
            <consortium name="The Broad Institute Genome Sequencing Platform"/>
            <person name="Russ C."/>
            <person name="Nusbaum C."/>
            <person name="Tyler B."/>
            <person name="van West P."/>
            <person name="Dieguez-Uribeondo J."/>
            <person name="de Bruijn I."/>
            <person name="Tripathy S."/>
            <person name="Jiang R."/>
            <person name="Young S.K."/>
            <person name="Zeng Q."/>
            <person name="Gargeya S."/>
            <person name="Fitzgerald M."/>
            <person name="Haas B."/>
            <person name="Abouelleil A."/>
            <person name="Alvarado L."/>
            <person name="Arachchi H.M."/>
            <person name="Berlin A."/>
            <person name="Chapman S.B."/>
            <person name="Goldberg J."/>
            <person name="Griggs A."/>
            <person name="Gujja S."/>
            <person name="Hansen M."/>
            <person name="Howarth C."/>
            <person name="Imamovic A."/>
            <person name="Larimer J."/>
            <person name="McCowen C."/>
            <person name="Montmayeur A."/>
            <person name="Murphy C."/>
            <person name="Neiman D."/>
            <person name="Pearson M."/>
            <person name="Priest M."/>
            <person name="Roberts A."/>
            <person name="Saif S."/>
            <person name="Shea T."/>
            <person name="Sisk P."/>
            <person name="Sykes S."/>
            <person name="Wortman J."/>
            <person name="Nusbaum C."/>
            <person name="Birren B."/>
        </authorList>
    </citation>
    <scope>NUCLEOTIDE SEQUENCE [LARGE SCALE GENOMIC DNA]</scope>
    <source>
        <strain evidence="2 3">VS20</strain>
    </source>
</reference>
<keyword evidence="1" id="KW-0472">Membrane</keyword>
<feature type="transmembrane region" description="Helical" evidence="1">
    <location>
        <begin position="20"/>
        <end position="40"/>
    </location>
</feature>
<dbReference type="InParanoid" id="T0RLY7"/>
<keyword evidence="1" id="KW-0812">Transmembrane</keyword>
<dbReference type="PROSITE" id="PS51257">
    <property type="entry name" value="PROKAR_LIPOPROTEIN"/>
    <property type="match status" value="1"/>
</dbReference>
<evidence type="ECO:0000256" key="1">
    <source>
        <dbReference type="SAM" id="Phobius"/>
    </source>
</evidence>
<dbReference type="OrthoDB" id="122776at2759"/>
<dbReference type="AlphaFoldDB" id="T0RLY7"/>
<dbReference type="RefSeq" id="XP_008613023.1">
    <property type="nucleotide sequence ID" value="XM_008614801.1"/>
</dbReference>
<dbReference type="GeneID" id="19949627"/>